<reference evidence="2" key="1">
    <citation type="submission" date="2022-01" db="EMBL/GenBank/DDBJ databases">
        <title>Gillisia lutea sp. nov., isolated from marine plastic residues from the Malvarosa beach (Valencia, Spain).</title>
        <authorList>
            <person name="Vidal-Verdu A."/>
            <person name="Molina-Menor E."/>
            <person name="Satari L."/>
            <person name="Pascual J."/>
            <person name="Pereto J."/>
            <person name="Porcar M."/>
        </authorList>
    </citation>
    <scope>NUCLEOTIDE SEQUENCE</scope>
    <source>
        <strain evidence="2">M10.2A</strain>
    </source>
</reference>
<evidence type="ECO:0000313" key="3">
    <source>
        <dbReference type="Proteomes" id="UP001179363"/>
    </source>
</evidence>
<dbReference type="CDD" id="cd12105">
    <property type="entry name" value="HmuY"/>
    <property type="match status" value="1"/>
</dbReference>
<keyword evidence="1" id="KW-0732">Signal</keyword>
<gene>
    <name evidence="2" type="ORF">L1I30_01690</name>
</gene>
<dbReference type="RefSeq" id="WP_236132514.1">
    <property type="nucleotide sequence ID" value="NZ_JAKGTH010000006.1"/>
</dbReference>
<evidence type="ECO:0008006" key="4">
    <source>
        <dbReference type="Google" id="ProtNLM"/>
    </source>
</evidence>
<proteinExistence type="predicted"/>
<evidence type="ECO:0000256" key="1">
    <source>
        <dbReference type="SAM" id="SignalP"/>
    </source>
</evidence>
<sequence length="472" mass="51835">MKKTIYLFTAISMFLLGACSSDDNAIIQEDFVVAFENPSLSFAAEEETKDVNLIFSRPASQDGTVTVGYTATNAIYGEDEDFVTLPNAVDGEIFIDFFAGDEGASFNFTKLKDAIEGTEKMITFNIQSISIEDAYVSGNTTVQVTFEETAALGGTNAPEVGGVNQPNQVYIDLSAQKSMIINREAWDLGFYSGDDFRVIINGSLYMAAAELEATNIDLITAADVAELQSQVAVGTFDAANAKYVDTPDGNLEGTAIKKISAEEIENKVYLINLGYEVGTETAETGAVDITDEPRGWMKIRVLRSDNGYTLQYAPLDSDSHSEVNISKDATYNFQYFSLVEEKEVVAQPKQGEWDLLFTVFTNEIPGFGSYGYADFIVTNRLDGVKSYQVESETIAYSEFTSENVDTSLFEEDQRAIGSKWRNGGGPGTLPSLKENIYFVVKDPAGNNYKLKFTSLLDEDGMRGYPSFEYALL</sequence>
<dbReference type="EMBL" id="JAKGTH010000006">
    <property type="protein sequence ID" value="MCF4100366.1"/>
    <property type="molecule type" value="Genomic_DNA"/>
</dbReference>
<protein>
    <recommendedName>
        <fullName evidence="4">HmuY protein</fullName>
    </recommendedName>
</protein>
<organism evidence="2 3">
    <name type="scientific">Gillisia lutea</name>
    <dbReference type="NCBI Taxonomy" id="2909668"/>
    <lineage>
        <taxon>Bacteria</taxon>
        <taxon>Pseudomonadati</taxon>
        <taxon>Bacteroidota</taxon>
        <taxon>Flavobacteriia</taxon>
        <taxon>Flavobacteriales</taxon>
        <taxon>Flavobacteriaceae</taxon>
        <taxon>Gillisia</taxon>
    </lineage>
</organism>
<feature type="signal peptide" evidence="1">
    <location>
        <begin position="1"/>
        <end position="25"/>
    </location>
</feature>
<keyword evidence="3" id="KW-1185">Reference proteome</keyword>
<name>A0ABS9EFX6_9FLAO</name>
<dbReference type="Proteomes" id="UP001179363">
    <property type="component" value="Unassembled WGS sequence"/>
</dbReference>
<dbReference type="InterPro" id="IPR025921">
    <property type="entry name" value="HmuY"/>
</dbReference>
<feature type="chain" id="PRO_5047528507" description="HmuY protein" evidence="1">
    <location>
        <begin position="26"/>
        <end position="472"/>
    </location>
</feature>
<evidence type="ECO:0000313" key="2">
    <source>
        <dbReference type="EMBL" id="MCF4100366.1"/>
    </source>
</evidence>
<accession>A0ABS9EFX6</accession>
<dbReference type="Pfam" id="PF14064">
    <property type="entry name" value="HmuY"/>
    <property type="match status" value="1"/>
</dbReference>
<dbReference type="PROSITE" id="PS51257">
    <property type="entry name" value="PROKAR_LIPOPROTEIN"/>
    <property type="match status" value="1"/>
</dbReference>
<comment type="caution">
    <text evidence="2">The sequence shown here is derived from an EMBL/GenBank/DDBJ whole genome shotgun (WGS) entry which is preliminary data.</text>
</comment>